<dbReference type="GO" id="GO:0046942">
    <property type="term" value="P:carboxylic acid transport"/>
    <property type="evidence" value="ECO:0007669"/>
    <property type="project" value="UniProtKB-ARBA"/>
</dbReference>
<proteinExistence type="inferred from homology"/>
<feature type="transmembrane region" description="Helical" evidence="13">
    <location>
        <begin position="423"/>
        <end position="444"/>
    </location>
</feature>
<keyword evidence="5 13" id="KW-0812">Transmembrane</keyword>
<dbReference type="PANTHER" id="PTHR48086:SF3">
    <property type="entry name" value="SODIUM_PROLINE SYMPORTER"/>
    <property type="match status" value="1"/>
</dbReference>
<evidence type="ECO:0000313" key="15">
    <source>
        <dbReference type="EMBL" id="HGQ63680.1"/>
    </source>
</evidence>
<feature type="transmembrane region" description="Helical" evidence="13">
    <location>
        <begin position="479"/>
        <end position="500"/>
    </location>
</feature>
<feature type="transmembrane region" description="Helical" evidence="13">
    <location>
        <begin position="297"/>
        <end position="321"/>
    </location>
</feature>
<keyword evidence="4" id="KW-1003">Cell membrane</keyword>
<feature type="transmembrane region" description="Helical" evidence="13">
    <location>
        <begin position="196"/>
        <end position="217"/>
    </location>
</feature>
<dbReference type="Pfam" id="PF00474">
    <property type="entry name" value="SSF"/>
    <property type="match status" value="1"/>
</dbReference>
<organism evidence="15">
    <name type="scientific">Ignisphaera aggregans</name>
    <dbReference type="NCBI Taxonomy" id="334771"/>
    <lineage>
        <taxon>Archaea</taxon>
        <taxon>Thermoproteota</taxon>
        <taxon>Thermoprotei</taxon>
        <taxon>Desulfurococcales</taxon>
        <taxon>Desulfurococcaceae</taxon>
        <taxon>Ignisphaera</taxon>
    </lineage>
</organism>
<protein>
    <recommendedName>
        <fullName evidence="16">Sodium/proline symporter</fullName>
    </recommendedName>
</protein>
<feature type="transmembrane region" description="Helical" evidence="13">
    <location>
        <begin position="87"/>
        <end position="110"/>
    </location>
</feature>
<keyword evidence="7 13" id="KW-1133">Transmembrane helix</keyword>
<feature type="transmembrane region" description="Helical" evidence="13">
    <location>
        <begin position="131"/>
        <end position="148"/>
    </location>
</feature>
<evidence type="ECO:0000256" key="2">
    <source>
        <dbReference type="ARBA" id="ARBA00006434"/>
    </source>
</evidence>
<accession>A0A7C4JIU6</accession>
<evidence type="ECO:0000256" key="8">
    <source>
        <dbReference type="ARBA" id="ARBA00023053"/>
    </source>
</evidence>
<keyword evidence="9" id="KW-0406">Ion transport</keyword>
<feature type="transmembrane region" description="Helical" evidence="13">
    <location>
        <begin position="356"/>
        <end position="376"/>
    </location>
</feature>
<dbReference type="InterPro" id="IPR050277">
    <property type="entry name" value="Sodium:Solute_Symporter"/>
</dbReference>
<comment type="similarity">
    <text evidence="2 12">Belongs to the sodium:solute symporter (SSF) (TC 2.A.21) family.</text>
</comment>
<evidence type="ECO:0000256" key="12">
    <source>
        <dbReference type="RuleBase" id="RU362091"/>
    </source>
</evidence>
<dbReference type="InterPro" id="IPR038377">
    <property type="entry name" value="Na/Glc_symporter_sf"/>
</dbReference>
<feature type="transmembrane region" description="Helical" evidence="13">
    <location>
        <begin position="397"/>
        <end position="417"/>
    </location>
</feature>
<dbReference type="InterPro" id="IPR001734">
    <property type="entry name" value="Na/solute_symporter"/>
</dbReference>
<evidence type="ECO:0000256" key="4">
    <source>
        <dbReference type="ARBA" id="ARBA00022475"/>
    </source>
</evidence>
<feature type="transmembrane region" description="Helical" evidence="13">
    <location>
        <begin position="12"/>
        <end position="34"/>
    </location>
</feature>
<feature type="transmembrane region" description="Helical" evidence="13">
    <location>
        <begin position="168"/>
        <end position="184"/>
    </location>
</feature>
<evidence type="ECO:0000256" key="9">
    <source>
        <dbReference type="ARBA" id="ARBA00023065"/>
    </source>
</evidence>
<reference evidence="15" key="1">
    <citation type="journal article" date="2020" name="mSystems">
        <title>Genome- and Community-Level Interaction Insights into Carbon Utilization and Element Cycling Functions of Hydrothermarchaeota in Hydrothermal Sediment.</title>
        <authorList>
            <person name="Zhou Z."/>
            <person name="Liu Y."/>
            <person name="Xu W."/>
            <person name="Pan J."/>
            <person name="Luo Z.H."/>
            <person name="Li M."/>
        </authorList>
    </citation>
    <scope>NUCLEOTIDE SEQUENCE [LARGE SCALE GENOMIC DNA]</scope>
    <source>
        <strain evidence="15">SpSt-637</strain>
        <strain evidence="14">SpSt-667</strain>
    </source>
</reference>
<evidence type="ECO:0000256" key="1">
    <source>
        <dbReference type="ARBA" id="ARBA00004651"/>
    </source>
</evidence>
<comment type="caution">
    <text evidence="15">The sequence shown here is derived from an EMBL/GenBank/DDBJ whole genome shotgun (WGS) entry which is preliminary data.</text>
</comment>
<name>A0A7C4JIU6_9CREN</name>
<keyword evidence="8" id="KW-0915">Sodium</keyword>
<evidence type="ECO:0000256" key="3">
    <source>
        <dbReference type="ARBA" id="ARBA00022448"/>
    </source>
</evidence>
<dbReference type="NCBIfam" id="TIGR00813">
    <property type="entry name" value="sss"/>
    <property type="match status" value="1"/>
</dbReference>
<dbReference type="GO" id="GO:0005886">
    <property type="term" value="C:plasma membrane"/>
    <property type="evidence" value="ECO:0007669"/>
    <property type="project" value="UniProtKB-SubCell"/>
</dbReference>
<dbReference type="PANTHER" id="PTHR48086">
    <property type="entry name" value="SODIUM/PROLINE SYMPORTER-RELATED"/>
    <property type="match status" value="1"/>
</dbReference>
<keyword evidence="6" id="KW-0769">Symport</keyword>
<feature type="transmembrane region" description="Helical" evidence="13">
    <location>
        <begin position="257"/>
        <end position="285"/>
    </location>
</feature>
<dbReference type="AlphaFoldDB" id="A0A7C4JIU6"/>
<feature type="transmembrane region" description="Helical" evidence="13">
    <location>
        <begin position="55"/>
        <end position="81"/>
    </location>
</feature>
<dbReference type="PROSITE" id="PS50283">
    <property type="entry name" value="NA_SOLUT_SYMP_3"/>
    <property type="match status" value="1"/>
</dbReference>
<gene>
    <name evidence="15" type="ORF">ENU08_00295</name>
    <name evidence="14" type="ORF">ENU41_03620</name>
</gene>
<dbReference type="EMBL" id="DTCK01000019">
    <property type="protein sequence ID" value="HGQ35751.1"/>
    <property type="molecule type" value="Genomic_DNA"/>
</dbReference>
<evidence type="ECO:0000256" key="10">
    <source>
        <dbReference type="ARBA" id="ARBA00023136"/>
    </source>
</evidence>
<evidence type="ECO:0000256" key="11">
    <source>
        <dbReference type="ARBA" id="ARBA00023201"/>
    </source>
</evidence>
<dbReference type="Gene3D" id="1.20.1730.10">
    <property type="entry name" value="Sodium/glucose cotransporter"/>
    <property type="match status" value="1"/>
</dbReference>
<keyword evidence="10 13" id="KW-0472">Membrane</keyword>
<evidence type="ECO:0000313" key="14">
    <source>
        <dbReference type="EMBL" id="HGQ35751.1"/>
    </source>
</evidence>
<dbReference type="GO" id="GO:0015293">
    <property type="term" value="F:symporter activity"/>
    <property type="evidence" value="ECO:0007669"/>
    <property type="project" value="UniProtKB-KW"/>
</dbReference>
<evidence type="ECO:0000256" key="13">
    <source>
        <dbReference type="SAM" id="Phobius"/>
    </source>
</evidence>
<comment type="subcellular location">
    <subcellularLocation>
        <location evidence="1">Cell membrane</location>
        <topology evidence="1">Multi-pass membrane protein</topology>
    </subcellularLocation>
</comment>
<evidence type="ECO:0000256" key="6">
    <source>
        <dbReference type="ARBA" id="ARBA00022847"/>
    </source>
</evidence>
<evidence type="ECO:0000256" key="7">
    <source>
        <dbReference type="ARBA" id="ARBA00022989"/>
    </source>
</evidence>
<evidence type="ECO:0008006" key="16">
    <source>
        <dbReference type="Google" id="ProtNLM"/>
    </source>
</evidence>
<dbReference type="InterPro" id="IPR018212">
    <property type="entry name" value="Na/solute_symporter_CS"/>
</dbReference>
<keyword evidence="3" id="KW-0813">Transport</keyword>
<dbReference type="GO" id="GO:0006814">
    <property type="term" value="P:sodium ion transport"/>
    <property type="evidence" value="ECO:0007669"/>
    <property type="project" value="UniProtKB-KW"/>
</dbReference>
<sequence>MIIVVQQITPDSIINVDTVIIFAVLATTIAIGFIGHRASKTITGYMFANKSLGPWLLSFSIMATYFSAASFLGGGGATYLYNLGFGAWLTAWHVIGVVALWLIVAGKLFNYISKSKVMSIPELIEHRYGSFTARLIASTIIVALFTLYLSSVYKGGAIILSSQLKVDMLTALLILAIPVMIYLVTGGMKAATVNNLFLGSMMLTAAILTFYYIMSYIGGPINGLKMLSNTTILGKYPGELWLRIDGMGPPPAMEKNAVPLLIMSITFSIGMAQVALPNLLIQFYAAKDSKAIERGRLIGPILVALYAMFMFSLGVFCHLIIDNKLLPQEVAQLLKDTDWVIPKTVSIIVGPALRGLILAAPVAASMSTIALTVLTLSNTIVRDFIQPFTKNKNESTLVVIAKLMSVVFALIPVLLAIIENKLIVEIVGAAFGTIFACFVGPITIGLRWRRASREGAIASMIVGAVVGITWYLYLYRTTWVYPTIPATLLSILVFTILSIAKKNR</sequence>
<keyword evidence="11" id="KW-0739">Sodium transport</keyword>
<feature type="transmembrane region" description="Helical" evidence="13">
    <location>
        <begin position="456"/>
        <end position="473"/>
    </location>
</feature>
<dbReference type="EMBL" id="DTBD01000003">
    <property type="protein sequence ID" value="HGQ63680.1"/>
    <property type="molecule type" value="Genomic_DNA"/>
</dbReference>
<evidence type="ECO:0000256" key="5">
    <source>
        <dbReference type="ARBA" id="ARBA00022692"/>
    </source>
</evidence>
<dbReference type="PROSITE" id="PS00457">
    <property type="entry name" value="NA_SOLUT_SYMP_2"/>
    <property type="match status" value="1"/>
</dbReference>